<gene>
    <name evidence="1" type="ORF">GCM10022254_43630</name>
</gene>
<dbReference type="EMBL" id="BAABAS010000015">
    <property type="protein sequence ID" value="GAA4235733.1"/>
    <property type="molecule type" value="Genomic_DNA"/>
</dbReference>
<name>A0ABP8C8V3_9ACTN</name>
<reference evidence="2" key="1">
    <citation type="journal article" date="2019" name="Int. J. Syst. Evol. Microbiol.">
        <title>The Global Catalogue of Microorganisms (GCM) 10K type strain sequencing project: providing services to taxonomists for standard genome sequencing and annotation.</title>
        <authorList>
            <consortium name="The Broad Institute Genomics Platform"/>
            <consortium name="The Broad Institute Genome Sequencing Center for Infectious Disease"/>
            <person name="Wu L."/>
            <person name="Ma J."/>
        </authorList>
    </citation>
    <scope>NUCLEOTIDE SEQUENCE [LARGE SCALE GENOMIC DNA]</scope>
    <source>
        <strain evidence="2">JCM 17440</strain>
    </source>
</reference>
<sequence>MDGLKNAIGGASDFKWGVTMEGDLKVMPAYAGGGSGEWPRAEIAHTVLAGLNGRLRSAGSGTFMEGFPAFITNQSGHFLPGVETLPIGEAAFRRAGIDIIASPFEG</sequence>
<proteinExistence type="predicted"/>
<keyword evidence="2" id="KW-1185">Reference proteome</keyword>
<comment type="caution">
    <text evidence="1">The sequence shown here is derived from an EMBL/GenBank/DDBJ whole genome shotgun (WGS) entry which is preliminary data.</text>
</comment>
<organism evidence="1 2">
    <name type="scientific">Actinomadura meridiana</name>
    <dbReference type="NCBI Taxonomy" id="559626"/>
    <lineage>
        <taxon>Bacteria</taxon>
        <taxon>Bacillati</taxon>
        <taxon>Actinomycetota</taxon>
        <taxon>Actinomycetes</taxon>
        <taxon>Streptosporangiales</taxon>
        <taxon>Thermomonosporaceae</taxon>
        <taxon>Actinomadura</taxon>
    </lineage>
</organism>
<dbReference type="Proteomes" id="UP001501710">
    <property type="component" value="Unassembled WGS sequence"/>
</dbReference>
<protein>
    <submittedName>
        <fullName evidence="1">Uncharacterized protein</fullName>
    </submittedName>
</protein>
<evidence type="ECO:0000313" key="1">
    <source>
        <dbReference type="EMBL" id="GAA4235733.1"/>
    </source>
</evidence>
<evidence type="ECO:0000313" key="2">
    <source>
        <dbReference type="Proteomes" id="UP001501710"/>
    </source>
</evidence>
<accession>A0ABP8C8V3</accession>